<organism evidence="5 6">
    <name type="scientific">Eimeria brunetti</name>
    <dbReference type="NCBI Taxonomy" id="51314"/>
    <lineage>
        <taxon>Eukaryota</taxon>
        <taxon>Sar</taxon>
        <taxon>Alveolata</taxon>
        <taxon>Apicomplexa</taxon>
        <taxon>Conoidasida</taxon>
        <taxon>Coccidia</taxon>
        <taxon>Eucoccidiorida</taxon>
        <taxon>Eimeriorina</taxon>
        <taxon>Eimeriidae</taxon>
        <taxon>Eimeria</taxon>
    </lineage>
</organism>
<accession>U6LQ24</accession>
<dbReference type="GO" id="GO:0032259">
    <property type="term" value="P:methylation"/>
    <property type="evidence" value="ECO:0007669"/>
    <property type="project" value="UniProtKB-KW"/>
</dbReference>
<evidence type="ECO:0000256" key="1">
    <source>
        <dbReference type="ARBA" id="ARBA00022603"/>
    </source>
</evidence>
<evidence type="ECO:0000256" key="4">
    <source>
        <dbReference type="SAM" id="MobiDB-lite"/>
    </source>
</evidence>
<keyword evidence="3" id="KW-0949">S-adenosyl-L-methionine</keyword>
<dbReference type="GO" id="GO:0005634">
    <property type="term" value="C:nucleus"/>
    <property type="evidence" value="ECO:0007669"/>
    <property type="project" value="TreeGrafter"/>
</dbReference>
<sequence length="1088" mass="115290">MATSLLFHHLQHVGLPALQQLQEHLCTPQPEDGVAQGRSSTNSAAVDNKASGHLSSSSSRGCNSHAESLAQRIISLSTPLSPPPPPYSVDTNGVLRSACSLSPNPCNSNRSSCSSSSTEAASEEGVSSIPRSIFSIDSVGLASAVFVPSLHSVFRELWEASGASDWLLPAERPSTPRFSVNVEVWKLRPSAELSGQLKLWGNAALARGRAAAAAALYTAGMLLLPSNSNTTNSNGLLAVLCANASLALLRLGLLRRALRTATEAVAADPMYRKAWHRRAAALAHLRETVERHFSAVRFSISRTRSSGGSTGHNAEDCTAPARACLQQIDREIAEAQMMYQGQADASKAAAAASRMKIGCCGCGCKAAPLPCKGNDAVPDPPGLWLRGDVSAQLGAKGWGLVTANDALSRLEDDPCLVLEEQAFAVYVHPNLCATVPKIPFSLASQKFAPTQNPGGLQLHADATVRDAWENRVEEGVAGKEGGEGKGESEKGEQDACPELQEATEGICAGCATQQQHLQQQDADGMEIRTRSSENIRGTGEAAAESIPDTAVQVLALALPDPHRCIARQLLASVLPPAAAVPERADEISSATTAEAPIQAAVDSSNAPNSAGLSLLRDPPWRQLLMRTSSVVVDRTRVADWLLNAAFLAGEAAASGRGMQPWCPKCPLRPSAEQNNDSAQRCGIPFPKCLFAAALHVYGVASCNSFTIRVSCDPEEEAFAAGTALFLVASLLNHSCSPNAIAAFGEPQIQLQHQQQRHHNMLDQHQREENVDCAVAQPAYLLSSPHGIGRGALLQACVPPPGGSSAAGVGDIAFRSELLCGFPCPLCTSISCAREFLGAIQQDNSSEQECRALFDTAALLKRCLGPHLNEAEAFPDPPARMSSFIGKNTPFYAFSELCCLSCSSRFAAIVLEREREAVHVHLDRKLSALRKLVSPSSRVTITQRGELLTAVLKDILHAIPHVIAVSGCLSTDVWQALQSAARAAHTQGSVMRQAHADCIGSVDSVSMAATCLSAGIYVLLQRLPLGLSQPEVSSHMYKAAVLLGQVGDRAQAKQILKTAIKATLKSCGPHSVTQSCLEGYLRWLEGENE</sequence>
<dbReference type="InterPro" id="IPR052097">
    <property type="entry name" value="SET-MYND_domain_protein"/>
</dbReference>
<reference evidence="5" key="2">
    <citation type="submission" date="2013-10" db="EMBL/GenBank/DDBJ databases">
        <authorList>
            <person name="Aslett M."/>
        </authorList>
    </citation>
    <scope>NUCLEOTIDE SEQUENCE [LARGE SCALE GENOMIC DNA]</scope>
    <source>
        <strain evidence="5">Houghton</strain>
    </source>
</reference>
<keyword evidence="1" id="KW-0489">Methyltransferase</keyword>
<dbReference type="AlphaFoldDB" id="U6LQ24"/>
<dbReference type="EMBL" id="HG712783">
    <property type="protein sequence ID" value="CDJ51378.1"/>
    <property type="molecule type" value="Genomic_DNA"/>
</dbReference>
<evidence type="ECO:0000256" key="3">
    <source>
        <dbReference type="ARBA" id="ARBA00022691"/>
    </source>
</evidence>
<dbReference type="OrthoDB" id="265717at2759"/>
<dbReference type="PANTHER" id="PTHR46165">
    <property type="entry name" value="SET AND MYND DOMAIN-CONTAINING PROTEIN 4"/>
    <property type="match status" value="1"/>
</dbReference>
<dbReference type="InterPro" id="IPR046341">
    <property type="entry name" value="SET_dom_sf"/>
</dbReference>
<dbReference type="InterPro" id="IPR011990">
    <property type="entry name" value="TPR-like_helical_dom_sf"/>
</dbReference>
<dbReference type="GO" id="GO:0042826">
    <property type="term" value="F:histone deacetylase binding"/>
    <property type="evidence" value="ECO:0007669"/>
    <property type="project" value="TreeGrafter"/>
</dbReference>
<dbReference type="Gene3D" id="1.25.40.10">
    <property type="entry name" value="Tetratricopeptide repeat domain"/>
    <property type="match status" value="1"/>
</dbReference>
<dbReference type="GO" id="GO:0008168">
    <property type="term" value="F:methyltransferase activity"/>
    <property type="evidence" value="ECO:0007669"/>
    <property type="project" value="UniProtKB-KW"/>
</dbReference>
<evidence type="ECO:0008006" key="7">
    <source>
        <dbReference type="Google" id="ProtNLM"/>
    </source>
</evidence>
<protein>
    <recommendedName>
        <fullName evidence="7">SET domain-containing protein</fullName>
    </recommendedName>
</protein>
<evidence type="ECO:0000313" key="6">
    <source>
        <dbReference type="Proteomes" id="UP000030750"/>
    </source>
</evidence>
<evidence type="ECO:0000256" key="2">
    <source>
        <dbReference type="ARBA" id="ARBA00022679"/>
    </source>
</evidence>
<keyword evidence="6" id="KW-1185">Reference proteome</keyword>
<dbReference type="SUPFAM" id="SSF48452">
    <property type="entry name" value="TPR-like"/>
    <property type="match status" value="1"/>
</dbReference>
<feature type="region of interest" description="Disordered" evidence="4">
    <location>
        <begin position="474"/>
        <end position="494"/>
    </location>
</feature>
<keyword evidence="2" id="KW-0808">Transferase</keyword>
<gene>
    <name evidence="5" type="ORF">EBH_0041560</name>
</gene>
<proteinExistence type="predicted"/>
<feature type="region of interest" description="Disordered" evidence="4">
    <location>
        <begin position="28"/>
        <end position="63"/>
    </location>
</feature>
<dbReference type="GO" id="GO:0005737">
    <property type="term" value="C:cytoplasm"/>
    <property type="evidence" value="ECO:0007669"/>
    <property type="project" value="TreeGrafter"/>
</dbReference>
<dbReference type="VEuPathDB" id="ToxoDB:EBH_0041560"/>
<name>U6LQ24_9EIME</name>
<feature type="compositionally biased region" description="Basic and acidic residues" evidence="4">
    <location>
        <begin position="474"/>
        <end position="493"/>
    </location>
</feature>
<dbReference type="SUPFAM" id="SSF82199">
    <property type="entry name" value="SET domain"/>
    <property type="match status" value="1"/>
</dbReference>
<evidence type="ECO:0000313" key="5">
    <source>
        <dbReference type="EMBL" id="CDJ51378.1"/>
    </source>
</evidence>
<dbReference type="PANTHER" id="PTHR46165:SF2">
    <property type="entry name" value="SET AND MYND DOMAIN-CONTAINING PROTEIN 4"/>
    <property type="match status" value="1"/>
</dbReference>
<reference evidence="5" key="1">
    <citation type="submission" date="2013-10" db="EMBL/GenBank/DDBJ databases">
        <title>Genomic analysis of the causative agents of coccidiosis in chickens.</title>
        <authorList>
            <person name="Reid A.J."/>
            <person name="Blake D."/>
            <person name="Billington K."/>
            <person name="Browne H."/>
            <person name="Dunn M."/>
            <person name="Hung S."/>
            <person name="Kawahara F."/>
            <person name="Miranda-Saavedra D."/>
            <person name="Mourier T."/>
            <person name="Nagra H."/>
            <person name="Otto T.D."/>
            <person name="Rawlings N."/>
            <person name="Sanchez A."/>
            <person name="Sanders M."/>
            <person name="Subramaniam C."/>
            <person name="Tay Y."/>
            <person name="Dear P."/>
            <person name="Doerig C."/>
            <person name="Gruber A."/>
            <person name="Parkinson J."/>
            <person name="Shirley M."/>
            <person name="Wan K.L."/>
            <person name="Berriman M."/>
            <person name="Tomley F."/>
            <person name="Pain A."/>
        </authorList>
    </citation>
    <scope>NUCLEOTIDE SEQUENCE [LARGE SCALE GENOMIC DNA]</scope>
    <source>
        <strain evidence="5">Houghton</strain>
    </source>
</reference>
<dbReference type="Proteomes" id="UP000030750">
    <property type="component" value="Unassembled WGS sequence"/>
</dbReference>
<dbReference type="Gene3D" id="2.170.270.10">
    <property type="entry name" value="SET domain"/>
    <property type="match status" value="1"/>
</dbReference>